<evidence type="ECO:0000256" key="1">
    <source>
        <dbReference type="ARBA" id="ARBA00022512"/>
    </source>
</evidence>
<gene>
    <name evidence="8" type="ORF">HZY93_06265</name>
</gene>
<feature type="compositionally biased region" description="Low complexity" evidence="5">
    <location>
        <begin position="250"/>
        <end position="260"/>
    </location>
</feature>
<protein>
    <submittedName>
        <fullName evidence="8">G5 domain-containing protein</fullName>
    </submittedName>
</protein>
<feature type="non-terminal residue" evidence="8">
    <location>
        <position position="1485"/>
    </location>
</feature>
<sequence length="1485" mass="163107">MNRERLQRFSLRKLSVGLLSTTIGSVFLPVTEQAVWANDQGVRGIGYKYVTEDELTEQEQQLIIRELPKYHEGEVRDYYLVYRLDKEAALDNLPDTGSQEANGLLGLGVTAFLIIGLAFGKTRKQKIASVLLVTAAGSAVLATDAFALINEQLARYNQTVHSQADGQLPLPLEIPGHKYIGYLKVDQLGNILPLKTSGPFQLESINRLDSLSNPESFVLNVPAVLGPTTPNREETDATVVTPKPVPVGPTKPAETLKPEVPVTPEPPVVVPEVPVTPEPPVVVPEIPVTPEPPVVVPEVPVTPEPPVVVPEVPVTPEPPVVVPEVPVTPEPPVVVPEVPETPEPPVVVPEVPVTPEPPVVVPEVPVTPEPPVVVPEVPVTPEPPVVVPEVPVTPEPPVVVPEVPVTPEPPVVVPEVPVTPEPPVVVPEVPVTPEPPVVVPEVPVTPEPPVVVPEVPVTPEPPVVVPEVPVTPEPPVVVPEVPVTPEPLPEQESLELRYQDLIPETIYQADEQLAASLIQVIQEGVPGSSKIVWDTNKNELVSETVVVPPLNRIVRVGTKPTITSRELDFAEIRQETDKLQKGQEQIHALGQKGLEITTVTYHLDPMTGQVTANAPVVEVRPAVDQILLVGTQDVLKVRREEIPFSIRYQADEQLLAGSRIVEQEGENGFKEVIWNQSKNELVSEVLLLEPSPRIIRVGTKPTITTRELDFEEIRRPDSSLEEGQEQIQTLGQKGLEVKTTTYSLNPTTGVVLTNTPVVERIPAISQVILVGSKTPSVTRKEDVPFEVRYQADDSLVAGSRIIDQDGVVGQKEIVWNPLTNEVIRETLVQQPLDQLVRVGTQPSISSRELDFEEIRQETADLDVGQEEVQVLGQKGLEVTTVTYHLDPVTGEITANTPSLERKPAINQIVRVGTRDLLETRQEVLPFDTIYQADDSLEADSRVVEQEGNLGTKEVVWNRTKDILVGETIVQPALARIIRVGVKSSISSKELAFEEIRQEDSNLEVGQERIQTLGQKGLEVTTITYSLDPTTGVVKANEPLVAISPAVPQVVFVGTKDVLVTRQEEVPFEQRYQADDNLDFGVRLVEQEGNPGLKEIVWNQTKDQAVSEKQVRPARPQLVRVGTKPVVSSRELDFREIRQEDAELEKGKEYIQTVGQKGLETRTTTYTVDPLTGLVTMNPPVVEVSPAIDQVRVVGTKEELLPEPPKPPEEDQLETRQEELAFAIRYQADSSLEVGVQALVQEGVKGSKEIIWNQTKNELVRETVLTSPIPQLVRVGTKPLVTSRELDFQEIRQEDATLDKGQEQIQTLGQKGRETTTVTYTLDERTGQVTANAPVVETVPAVDQVRLVGAKDILETRQEELSFDTVYQADDSLEADSRVVEQEGSLGIKEVVWNKTKDELVRETVTLAPVNRLVRVGTKPVVTSRELDFQEIRQEDATLDKGQERIQTLGQKGRETTTVTYTLDERTGQVTANAPVVETAPAVDQV</sequence>
<dbReference type="NCBIfam" id="TIGR01167">
    <property type="entry name" value="LPXTG_anchor"/>
    <property type="match status" value="1"/>
</dbReference>
<feature type="domain" description="G5" evidence="7">
    <location>
        <begin position="1117"/>
        <end position="1197"/>
    </location>
</feature>
<dbReference type="NCBIfam" id="TIGR01168">
    <property type="entry name" value="YSIRK_signal"/>
    <property type="match status" value="1"/>
</dbReference>
<evidence type="ECO:0000256" key="5">
    <source>
        <dbReference type="SAM" id="MobiDB-lite"/>
    </source>
</evidence>
<evidence type="ECO:0000256" key="4">
    <source>
        <dbReference type="ARBA" id="ARBA00023088"/>
    </source>
</evidence>
<name>A0A7Z0RR20_9STRE</name>
<feature type="domain" description="G5" evidence="7">
    <location>
        <begin position="835"/>
        <end position="915"/>
    </location>
</feature>
<evidence type="ECO:0000256" key="6">
    <source>
        <dbReference type="SAM" id="Phobius"/>
    </source>
</evidence>
<keyword evidence="1" id="KW-0134">Cell wall</keyword>
<keyword evidence="6" id="KW-0472">Membrane</keyword>
<feature type="transmembrane region" description="Helical" evidence="6">
    <location>
        <begin position="101"/>
        <end position="120"/>
    </location>
</feature>
<dbReference type="RefSeq" id="WP_179924117.1">
    <property type="nucleotide sequence ID" value="NZ_JACBYG010000078.1"/>
</dbReference>
<accession>A0A7Z0RR20</accession>
<keyword evidence="6" id="KW-1133">Transmembrane helix</keyword>
<feature type="domain" description="G5" evidence="7">
    <location>
        <begin position="1412"/>
        <end position="1485"/>
    </location>
</feature>
<feature type="transmembrane region" description="Helical" evidence="6">
    <location>
        <begin position="127"/>
        <end position="149"/>
    </location>
</feature>
<keyword evidence="2" id="KW-0964">Secreted</keyword>
<evidence type="ECO:0000256" key="3">
    <source>
        <dbReference type="ARBA" id="ARBA00022729"/>
    </source>
</evidence>
<keyword evidence="6" id="KW-0812">Transmembrane</keyword>
<feature type="domain" description="G5" evidence="7">
    <location>
        <begin position="976"/>
        <end position="1056"/>
    </location>
</feature>
<feature type="domain" description="G5" evidence="7">
    <location>
        <begin position="1271"/>
        <end position="1351"/>
    </location>
</feature>
<keyword evidence="3" id="KW-0732">Signal</keyword>
<reference evidence="8 9" key="1">
    <citation type="submission" date="2020-07" db="EMBL/GenBank/DDBJ databases">
        <title>MOT database genomes.</title>
        <authorList>
            <person name="Joseph S."/>
            <person name="Aduse-Opoku J."/>
            <person name="Hashim A."/>
            <person name="Wade W."/>
            <person name="Curtis M."/>
        </authorList>
    </citation>
    <scope>NUCLEOTIDE SEQUENCE [LARGE SCALE GENOMIC DNA]</scope>
    <source>
        <strain evidence="8 9">CCW311</strain>
    </source>
</reference>
<evidence type="ECO:0000256" key="2">
    <source>
        <dbReference type="ARBA" id="ARBA00022525"/>
    </source>
</evidence>
<evidence type="ECO:0000313" key="8">
    <source>
        <dbReference type="EMBL" id="NYS49564.1"/>
    </source>
</evidence>
<feature type="transmembrane region" description="Helical" evidence="6">
    <location>
        <begin position="12"/>
        <end position="30"/>
    </location>
</feature>
<dbReference type="Pfam" id="PF07501">
    <property type="entry name" value="G5"/>
    <property type="match status" value="14"/>
</dbReference>
<feature type="region of interest" description="Disordered" evidence="5">
    <location>
        <begin position="228"/>
        <end position="260"/>
    </location>
</feature>
<dbReference type="PROSITE" id="PS51109">
    <property type="entry name" value="G5"/>
    <property type="match status" value="7"/>
</dbReference>
<dbReference type="Proteomes" id="UP000563349">
    <property type="component" value="Unassembled WGS sequence"/>
</dbReference>
<dbReference type="InterPro" id="IPR019931">
    <property type="entry name" value="LPXTG_anchor"/>
</dbReference>
<dbReference type="Pfam" id="PF04650">
    <property type="entry name" value="YSIRK_signal"/>
    <property type="match status" value="1"/>
</dbReference>
<dbReference type="InterPro" id="IPR005877">
    <property type="entry name" value="YSIRK_signal_dom"/>
</dbReference>
<comment type="caution">
    <text evidence="8">The sequence shown here is derived from an EMBL/GenBank/DDBJ whole genome shotgun (WGS) entry which is preliminary data.</text>
</comment>
<feature type="domain" description="G5" evidence="7">
    <location>
        <begin position="553"/>
        <end position="633"/>
    </location>
</feature>
<dbReference type="SMART" id="SM01208">
    <property type="entry name" value="G5"/>
    <property type="match status" value="14"/>
</dbReference>
<keyword evidence="9" id="KW-1185">Reference proteome</keyword>
<evidence type="ECO:0000313" key="9">
    <source>
        <dbReference type="Proteomes" id="UP000563349"/>
    </source>
</evidence>
<organism evidence="8 9">
    <name type="scientific">Streptococcus danieliae</name>
    <dbReference type="NCBI Taxonomy" id="747656"/>
    <lineage>
        <taxon>Bacteria</taxon>
        <taxon>Bacillati</taxon>
        <taxon>Bacillota</taxon>
        <taxon>Bacilli</taxon>
        <taxon>Lactobacillales</taxon>
        <taxon>Streptococcaceae</taxon>
        <taxon>Streptococcus</taxon>
    </lineage>
</organism>
<dbReference type="InterPro" id="IPR011098">
    <property type="entry name" value="G5_dom"/>
</dbReference>
<dbReference type="Pfam" id="PF00746">
    <property type="entry name" value="Gram_pos_anchor"/>
    <property type="match status" value="1"/>
</dbReference>
<evidence type="ECO:0000259" key="7">
    <source>
        <dbReference type="PROSITE" id="PS51109"/>
    </source>
</evidence>
<keyword evidence="4" id="KW-0572">Peptidoglycan-anchor</keyword>
<feature type="domain" description="G5" evidence="7">
    <location>
        <begin position="694"/>
        <end position="774"/>
    </location>
</feature>
<proteinExistence type="predicted"/>
<dbReference type="Gene3D" id="2.20.230.10">
    <property type="entry name" value="Resuscitation-promoting factor rpfb"/>
    <property type="match status" value="14"/>
</dbReference>
<dbReference type="EMBL" id="JACBYG010000078">
    <property type="protein sequence ID" value="NYS49564.1"/>
    <property type="molecule type" value="Genomic_DNA"/>
</dbReference>